<feature type="transmembrane region" description="Helical" evidence="1">
    <location>
        <begin position="73"/>
        <end position="90"/>
    </location>
</feature>
<proteinExistence type="predicted"/>
<dbReference type="EMBL" id="QWZQ01000114">
    <property type="protein sequence ID" value="RRK09165.1"/>
    <property type="molecule type" value="Genomic_DNA"/>
</dbReference>
<gene>
    <name evidence="2" type="ORF">D1831_14320</name>
</gene>
<comment type="caution">
    <text evidence="2">The sequence shown here is derived from an EMBL/GenBank/DDBJ whole genome shotgun (WGS) entry which is preliminary data.</text>
</comment>
<evidence type="ECO:0000313" key="3">
    <source>
        <dbReference type="Proteomes" id="UP000283633"/>
    </source>
</evidence>
<dbReference type="AlphaFoldDB" id="A0A3R8QNY8"/>
<evidence type="ECO:0000313" key="2">
    <source>
        <dbReference type="EMBL" id="RRK09165.1"/>
    </source>
</evidence>
<evidence type="ECO:0000256" key="1">
    <source>
        <dbReference type="SAM" id="Phobius"/>
    </source>
</evidence>
<keyword evidence="3" id="KW-1185">Reference proteome</keyword>
<reference evidence="2 3" key="1">
    <citation type="submission" date="2018-08" db="EMBL/GenBank/DDBJ databases">
        <title>Genome Lactobacillus garii FI11369.</title>
        <authorList>
            <person name="Diaz M."/>
            <person name="Narbad A."/>
        </authorList>
    </citation>
    <scope>NUCLEOTIDE SEQUENCE [LARGE SCALE GENOMIC DNA]</scope>
    <source>
        <strain evidence="2 3">FI11369</strain>
    </source>
</reference>
<dbReference type="Proteomes" id="UP000283633">
    <property type="component" value="Unassembled WGS sequence"/>
</dbReference>
<keyword evidence="1" id="KW-0812">Transmembrane</keyword>
<accession>A0A3R8QNY8</accession>
<name>A0A3R8QNY8_9LACO</name>
<feature type="non-terminal residue" evidence="2">
    <location>
        <position position="91"/>
    </location>
</feature>
<sequence>MAKKVKKQVTKRRLVYSLVFYYLATILYIVYSFLQTTLFSSVIPNGIFSVAKYICLALFVLSILCSKYTDRQLLIALWGVLLGIFIFHNSG</sequence>
<keyword evidence="1" id="KW-0472">Membrane</keyword>
<feature type="transmembrane region" description="Helical" evidence="1">
    <location>
        <begin position="46"/>
        <end position="66"/>
    </location>
</feature>
<protein>
    <submittedName>
        <fullName evidence="2">Uncharacterized protein</fullName>
    </submittedName>
</protein>
<dbReference type="RefSeq" id="WP_225422912.1">
    <property type="nucleotide sequence ID" value="NZ_QWZQ01000114.1"/>
</dbReference>
<keyword evidence="1" id="KW-1133">Transmembrane helix</keyword>
<organism evidence="2 3">
    <name type="scientific">Lactiplantibacillus garii</name>
    <dbReference type="NCBI Taxonomy" id="2306423"/>
    <lineage>
        <taxon>Bacteria</taxon>
        <taxon>Bacillati</taxon>
        <taxon>Bacillota</taxon>
        <taxon>Bacilli</taxon>
        <taxon>Lactobacillales</taxon>
        <taxon>Lactobacillaceae</taxon>
        <taxon>Lactiplantibacillus</taxon>
    </lineage>
</organism>
<feature type="transmembrane region" description="Helical" evidence="1">
    <location>
        <begin position="14"/>
        <end position="34"/>
    </location>
</feature>